<accession>A0A388T0G1</accession>
<gene>
    <name evidence="2" type="ORF">SSP531S_37160</name>
</gene>
<name>A0A388T0G1_9ACTN</name>
<feature type="compositionally biased region" description="Basic residues" evidence="1">
    <location>
        <begin position="93"/>
        <end position="104"/>
    </location>
</feature>
<organism evidence="2 3">
    <name type="scientific">Streptomyces spongiicola</name>
    <dbReference type="NCBI Taxonomy" id="1690221"/>
    <lineage>
        <taxon>Bacteria</taxon>
        <taxon>Bacillati</taxon>
        <taxon>Actinomycetota</taxon>
        <taxon>Actinomycetes</taxon>
        <taxon>Kitasatosporales</taxon>
        <taxon>Streptomycetaceae</taxon>
        <taxon>Streptomyces</taxon>
    </lineage>
</organism>
<evidence type="ECO:0000313" key="3">
    <source>
        <dbReference type="Proteomes" id="UP000265354"/>
    </source>
</evidence>
<dbReference type="EMBL" id="BGZL01000010">
    <property type="protein sequence ID" value="GBQ02259.1"/>
    <property type="molecule type" value="Genomic_DNA"/>
</dbReference>
<proteinExistence type="predicted"/>
<reference evidence="2 3" key="1">
    <citation type="submission" date="2018-07" db="EMBL/GenBank/DDBJ databases">
        <title>Whole Genome Shotgun Sequence of Streptomyces spongiicola strain 531S.</title>
        <authorList>
            <person name="Dohra H."/>
            <person name="Kodani S."/>
        </authorList>
    </citation>
    <scope>NUCLEOTIDE SEQUENCE [LARGE SCALE GENOMIC DNA]</scope>
    <source>
        <strain evidence="2 3">531S</strain>
    </source>
</reference>
<evidence type="ECO:0000313" key="2">
    <source>
        <dbReference type="EMBL" id="GBQ02259.1"/>
    </source>
</evidence>
<dbReference type="AlphaFoldDB" id="A0A388T0G1"/>
<feature type="region of interest" description="Disordered" evidence="1">
    <location>
        <begin position="25"/>
        <end position="104"/>
    </location>
</feature>
<feature type="compositionally biased region" description="Gly residues" evidence="1">
    <location>
        <begin position="37"/>
        <end position="71"/>
    </location>
</feature>
<sequence>MGVLPVADGRGAPWSHVPVCDLEPVGGSWWGKEADRGGSGPSGSGSGLEAGGGWKREGAGSGRGLEAGGRGWANHRKAPPHLPDRGTYPYTFRRARNSGKKHRT</sequence>
<comment type="caution">
    <text evidence="2">The sequence shown here is derived from an EMBL/GenBank/DDBJ whole genome shotgun (WGS) entry which is preliminary data.</text>
</comment>
<protein>
    <submittedName>
        <fullName evidence="2">Uncharacterized protein</fullName>
    </submittedName>
</protein>
<evidence type="ECO:0000256" key="1">
    <source>
        <dbReference type="SAM" id="MobiDB-lite"/>
    </source>
</evidence>
<dbReference type="Proteomes" id="UP000265354">
    <property type="component" value="Unassembled WGS sequence"/>
</dbReference>